<evidence type="ECO:0000313" key="2">
    <source>
        <dbReference type="EMBL" id="AQS84944.1"/>
    </source>
</evidence>
<evidence type="ECO:0000259" key="1">
    <source>
        <dbReference type="SMART" id="SM00955"/>
    </source>
</evidence>
<evidence type="ECO:0000313" key="3">
    <source>
        <dbReference type="Proteomes" id="UP000188937"/>
    </source>
</evidence>
<dbReference type="STRING" id="435.A0U92_09320"/>
<dbReference type="EMBL" id="CP014692">
    <property type="protein sequence ID" value="AQS84944.1"/>
    <property type="molecule type" value="Genomic_DNA"/>
</dbReference>
<dbReference type="Pfam" id="PF00773">
    <property type="entry name" value="RNB"/>
    <property type="match status" value="2"/>
</dbReference>
<dbReference type="SUPFAM" id="SSF50249">
    <property type="entry name" value="Nucleic acid-binding proteins"/>
    <property type="match status" value="1"/>
</dbReference>
<dbReference type="InterPro" id="IPR012340">
    <property type="entry name" value="NA-bd_OB-fold"/>
</dbReference>
<dbReference type="AlphaFoldDB" id="A0A1U9KGL4"/>
<dbReference type="PANTHER" id="PTHR23355">
    <property type="entry name" value="RIBONUCLEASE"/>
    <property type="match status" value="1"/>
</dbReference>
<dbReference type="Proteomes" id="UP000188937">
    <property type="component" value="Chromosome"/>
</dbReference>
<accession>A0A1U9KGL4</accession>
<reference evidence="2 3" key="1">
    <citation type="submission" date="2016-03" db="EMBL/GenBank/DDBJ databases">
        <title>Acetic acid bacteria sequencing.</title>
        <authorList>
            <person name="Brandt J."/>
            <person name="Jakob F."/>
            <person name="Vogel R.F."/>
        </authorList>
    </citation>
    <scope>NUCLEOTIDE SEQUENCE [LARGE SCALE GENOMIC DNA]</scope>
    <source>
        <strain evidence="2 3">TMW2.1153</strain>
    </source>
</reference>
<organism evidence="2 3">
    <name type="scientific">Acetobacter aceti</name>
    <dbReference type="NCBI Taxonomy" id="435"/>
    <lineage>
        <taxon>Bacteria</taxon>
        <taxon>Pseudomonadati</taxon>
        <taxon>Pseudomonadota</taxon>
        <taxon>Alphaproteobacteria</taxon>
        <taxon>Acetobacterales</taxon>
        <taxon>Acetobacteraceae</taxon>
        <taxon>Acetobacter</taxon>
        <taxon>Acetobacter subgen. Acetobacter</taxon>
    </lineage>
</organism>
<gene>
    <name evidence="2" type="ORF">A0U92_09320</name>
</gene>
<feature type="domain" description="RNB" evidence="1">
    <location>
        <begin position="259"/>
        <end position="540"/>
    </location>
</feature>
<dbReference type="GO" id="GO:0006402">
    <property type="term" value="P:mRNA catabolic process"/>
    <property type="evidence" value="ECO:0007669"/>
    <property type="project" value="TreeGrafter"/>
</dbReference>
<dbReference type="OrthoDB" id="9764149at2"/>
<keyword evidence="3" id="KW-1185">Reference proteome</keyword>
<dbReference type="GO" id="GO:0005829">
    <property type="term" value="C:cytosol"/>
    <property type="evidence" value="ECO:0007669"/>
    <property type="project" value="TreeGrafter"/>
</dbReference>
<dbReference type="GO" id="GO:0003723">
    <property type="term" value="F:RNA binding"/>
    <property type="evidence" value="ECO:0007669"/>
    <property type="project" value="InterPro"/>
</dbReference>
<dbReference type="InterPro" id="IPR050180">
    <property type="entry name" value="RNR_Ribonuclease"/>
</dbReference>
<dbReference type="SMART" id="SM00955">
    <property type="entry name" value="RNB"/>
    <property type="match status" value="1"/>
</dbReference>
<protein>
    <submittedName>
        <fullName evidence="2">Ribonuclease R</fullName>
    </submittedName>
</protein>
<dbReference type="GO" id="GO:0004540">
    <property type="term" value="F:RNA nuclease activity"/>
    <property type="evidence" value="ECO:0007669"/>
    <property type="project" value="InterPro"/>
</dbReference>
<proteinExistence type="predicted"/>
<dbReference type="PANTHER" id="PTHR23355:SF9">
    <property type="entry name" value="DIS3-LIKE EXONUCLEASE 2"/>
    <property type="match status" value="1"/>
</dbReference>
<dbReference type="InterPro" id="IPR001900">
    <property type="entry name" value="RNase_II/R"/>
</dbReference>
<sequence>MNADAATSLFPGMGRPDRDVLAQILRDSSTPLTAGQLLRRLGLPPDRKKQVRALLHAMALDGAFREEALFGKLRGEPELPLLAEVVITGRDRHGAPFGRLAAGEAFGRRAASKGGLPIVFVHPPPADDPPLVAGATVLTRLRSVGANRYEARILKRREPACFVGVFGAETGGEVRACDPQSTCRRNIAEEERHELKEGDLVLADGEGHIHRSFGKRDDPLAVADMGRAEYGLPEAFPPDVLSEAMELHAPEQEKPSAGRKDFRAIPFVTVDGPDARDFDDAVWVERDGEGFRLLVAIADVSHYVTPHSALDAEARRRGHSVYFPDAVVPMLPPRLSEELCSLRPDEDRFCVVFEMRFSSEGLPTDTRIERGVMRSRARLTYEQLEGMREGTCAFLHDELGREWVDALYAAHEALQAARIRRGCLQIADREPLRVELDRQTGRLAVWNSRPPESRHLVESFMIAACHAGAQVMRDKGKAALFRSHADKHPVADVPRLPAVYVTQPAYHAGLQLDVYAHLTSPIRRYADLINHRILLETILPEGLYSEVRAGRGGCLDTLPAHLAVTEARAAEASAMTRQRLLALWLSQDQERIWSGHVTGATPDGALVTLTETQTTGLLPFRGSADRKMFSDSSGGSEACSGATASSPESWELFSPRKGTVVRVRIVGLSHDVFRCIFQFAGFSA</sequence>
<dbReference type="KEGG" id="aace:A0U92_09320"/>
<name>A0A1U9KGL4_ACEAC</name>
<dbReference type="RefSeq" id="WP_077812986.1">
    <property type="nucleotide sequence ID" value="NZ_CP014692.1"/>
</dbReference>